<evidence type="ECO:0000313" key="3">
    <source>
        <dbReference type="EMBL" id="KAJ7199654.1"/>
    </source>
</evidence>
<reference evidence="3" key="1">
    <citation type="submission" date="2023-03" db="EMBL/GenBank/DDBJ databases">
        <title>Massive genome expansion in bonnet fungi (Mycena s.s.) driven by repeated elements and novel gene families across ecological guilds.</title>
        <authorList>
            <consortium name="Lawrence Berkeley National Laboratory"/>
            <person name="Harder C.B."/>
            <person name="Miyauchi S."/>
            <person name="Viragh M."/>
            <person name="Kuo A."/>
            <person name="Thoen E."/>
            <person name="Andreopoulos B."/>
            <person name="Lu D."/>
            <person name="Skrede I."/>
            <person name="Drula E."/>
            <person name="Henrissat B."/>
            <person name="Morin E."/>
            <person name="Kohler A."/>
            <person name="Barry K."/>
            <person name="LaButti K."/>
            <person name="Morin E."/>
            <person name="Salamov A."/>
            <person name="Lipzen A."/>
            <person name="Mereny Z."/>
            <person name="Hegedus B."/>
            <person name="Baldrian P."/>
            <person name="Stursova M."/>
            <person name="Weitz H."/>
            <person name="Taylor A."/>
            <person name="Grigoriev I.V."/>
            <person name="Nagy L.G."/>
            <person name="Martin F."/>
            <person name="Kauserud H."/>
        </authorList>
    </citation>
    <scope>NUCLEOTIDE SEQUENCE</scope>
    <source>
        <strain evidence="3">9144</strain>
    </source>
</reference>
<name>A0AAD6V1B7_9AGAR</name>
<gene>
    <name evidence="3" type="ORF">GGX14DRAFT_401255</name>
</gene>
<evidence type="ECO:0000313" key="4">
    <source>
        <dbReference type="Proteomes" id="UP001219525"/>
    </source>
</evidence>
<comment type="pathway">
    <text evidence="1">Mycotoxin biosynthesis.</text>
</comment>
<accession>A0AAD6V1B7</accession>
<dbReference type="GO" id="GO:0043386">
    <property type="term" value="P:mycotoxin biosynthetic process"/>
    <property type="evidence" value="ECO:0007669"/>
    <property type="project" value="InterPro"/>
</dbReference>
<dbReference type="AlphaFoldDB" id="A0AAD6V1B7"/>
<evidence type="ECO:0000256" key="1">
    <source>
        <dbReference type="ARBA" id="ARBA00004685"/>
    </source>
</evidence>
<dbReference type="PANTHER" id="PTHR33365:SF4">
    <property type="entry name" value="CYCLOCHLOROTINE BIOSYNTHESIS PROTEIN O"/>
    <property type="match status" value="1"/>
</dbReference>
<organism evidence="3 4">
    <name type="scientific">Mycena pura</name>
    <dbReference type="NCBI Taxonomy" id="153505"/>
    <lineage>
        <taxon>Eukaryota</taxon>
        <taxon>Fungi</taxon>
        <taxon>Dikarya</taxon>
        <taxon>Basidiomycota</taxon>
        <taxon>Agaricomycotina</taxon>
        <taxon>Agaricomycetes</taxon>
        <taxon>Agaricomycetidae</taxon>
        <taxon>Agaricales</taxon>
        <taxon>Marasmiineae</taxon>
        <taxon>Mycenaceae</taxon>
        <taxon>Mycena</taxon>
    </lineage>
</organism>
<sequence>MIPLHKATAALLVASAALNALTLWRLAAASRLVRDAPLASELPLSVEPAILEFISEQRYHIENDTEWATLVPAHGARVRLGAPPQELGVALFSDLACLDVVRRAFLQMRGGAIAASPAAEACLGQLRQAIVCTADSTLEPARIVCDDAGRCGGAASGETAHRCRNWAQVREFVEANQATWAGD</sequence>
<protein>
    <submittedName>
        <fullName evidence="3">Uncharacterized protein</fullName>
    </submittedName>
</protein>
<comment type="caution">
    <text evidence="3">The sequence shown here is derived from an EMBL/GenBank/DDBJ whole genome shotgun (WGS) entry which is preliminary data.</text>
</comment>
<dbReference type="Proteomes" id="UP001219525">
    <property type="component" value="Unassembled WGS sequence"/>
</dbReference>
<evidence type="ECO:0000256" key="2">
    <source>
        <dbReference type="ARBA" id="ARBA00035112"/>
    </source>
</evidence>
<keyword evidence="4" id="KW-1185">Reference proteome</keyword>
<proteinExistence type="inferred from homology"/>
<comment type="similarity">
    <text evidence="2">Belongs to the ustYa family.</text>
</comment>
<dbReference type="PANTHER" id="PTHR33365">
    <property type="entry name" value="YALI0B05434P"/>
    <property type="match status" value="1"/>
</dbReference>
<dbReference type="Pfam" id="PF11807">
    <property type="entry name" value="UstYa"/>
    <property type="match status" value="1"/>
</dbReference>
<dbReference type="InterPro" id="IPR021765">
    <property type="entry name" value="UstYa-like"/>
</dbReference>
<dbReference type="EMBL" id="JARJCW010000067">
    <property type="protein sequence ID" value="KAJ7199654.1"/>
    <property type="molecule type" value="Genomic_DNA"/>
</dbReference>